<evidence type="ECO:0000256" key="8">
    <source>
        <dbReference type="SAM" id="MobiDB-lite"/>
    </source>
</evidence>
<dbReference type="GO" id="GO:0005694">
    <property type="term" value="C:chromosome"/>
    <property type="evidence" value="ECO:0007669"/>
    <property type="project" value="UniProtKB-SubCell"/>
</dbReference>
<keyword evidence="7" id="KW-0862">Zinc</keyword>
<feature type="compositionally biased region" description="Polar residues" evidence="8">
    <location>
        <begin position="109"/>
        <end position="121"/>
    </location>
</feature>
<evidence type="ECO:0000256" key="3">
    <source>
        <dbReference type="ARBA" id="ARBA00022603"/>
    </source>
</evidence>
<feature type="domain" description="Post-SET" evidence="10">
    <location>
        <begin position="315"/>
        <end position="331"/>
    </location>
</feature>
<dbReference type="InterPro" id="IPR001214">
    <property type="entry name" value="SET_dom"/>
</dbReference>
<evidence type="ECO:0000313" key="12">
    <source>
        <dbReference type="Proteomes" id="UP001154282"/>
    </source>
</evidence>
<dbReference type="Pfam" id="PF00856">
    <property type="entry name" value="SET"/>
    <property type="match status" value="1"/>
</dbReference>
<keyword evidence="6" id="KW-0479">Metal-binding</keyword>
<protein>
    <recommendedName>
        <fullName evidence="13">Histone-lysine N-methyltransferase SUVR3</fullName>
    </recommendedName>
</protein>
<evidence type="ECO:0008006" key="13">
    <source>
        <dbReference type="Google" id="ProtNLM"/>
    </source>
</evidence>
<feature type="region of interest" description="Disordered" evidence="8">
    <location>
        <begin position="1"/>
        <end position="20"/>
    </location>
</feature>
<keyword evidence="12" id="KW-1185">Reference proteome</keyword>
<dbReference type="GO" id="GO:0008168">
    <property type="term" value="F:methyltransferase activity"/>
    <property type="evidence" value="ECO:0007669"/>
    <property type="project" value="UniProtKB-KW"/>
</dbReference>
<organism evidence="11 12">
    <name type="scientific">Linum tenue</name>
    <dbReference type="NCBI Taxonomy" id="586396"/>
    <lineage>
        <taxon>Eukaryota</taxon>
        <taxon>Viridiplantae</taxon>
        <taxon>Streptophyta</taxon>
        <taxon>Embryophyta</taxon>
        <taxon>Tracheophyta</taxon>
        <taxon>Spermatophyta</taxon>
        <taxon>Magnoliopsida</taxon>
        <taxon>eudicotyledons</taxon>
        <taxon>Gunneridae</taxon>
        <taxon>Pentapetalae</taxon>
        <taxon>rosids</taxon>
        <taxon>fabids</taxon>
        <taxon>Malpighiales</taxon>
        <taxon>Linaceae</taxon>
        <taxon>Linum</taxon>
    </lineage>
</organism>
<comment type="caution">
    <text evidence="11">The sequence shown here is derived from an EMBL/GenBank/DDBJ whole genome shotgun (WGS) entry which is preliminary data.</text>
</comment>
<keyword evidence="2" id="KW-0158">Chromosome</keyword>
<dbReference type="AlphaFoldDB" id="A0AAV0HI24"/>
<keyword evidence="5" id="KW-0949">S-adenosyl-L-methionine</keyword>
<keyword evidence="4" id="KW-0808">Transferase</keyword>
<dbReference type="InterPro" id="IPR050973">
    <property type="entry name" value="H3K9_Histone-Lys_N-MTase"/>
</dbReference>
<dbReference type="Proteomes" id="UP001154282">
    <property type="component" value="Unassembled WGS sequence"/>
</dbReference>
<evidence type="ECO:0000256" key="1">
    <source>
        <dbReference type="ARBA" id="ARBA00004286"/>
    </source>
</evidence>
<evidence type="ECO:0000256" key="7">
    <source>
        <dbReference type="ARBA" id="ARBA00022833"/>
    </source>
</evidence>
<dbReference type="Gene3D" id="2.170.270.10">
    <property type="entry name" value="SET domain"/>
    <property type="match status" value="1"/>
</dbReference>
<dbReference type="InterPro" id="IPR003616">
    <property type="entry name" value="Post-SET_dom"/>
</dbReference>
<dbReference type="EMBL" id="CAMGYJ010000002">
    <property type="protein sequence ID" value="CAI0384867.1"/>
    <property type="molecule type" value="Genomic_DNA"/>
</dbReference>
<dbReference type="SMART" id="SM00317">
    <property type="entry name" value="SET"/>
    <property type="match status" value="1"/>
</dbReference>
<sequence length="335" mass="36415">MPEMATGKQHKKAEGEEDPNVNPLICSAELILPWLNPRELASAASTCKTLAQLSRLITLRRTSDATRSFEKLPVPFRGSSQRNSPPYAYFLYAESQLLSSESPDRQPWGSPSSSTVAGAGSSKQSAAENGCGCGCEGCGIGNRSLEREELEVGVLSECGSGCGCGLECRNRLTQRGIRVKLKIVWSERKSWCLLADQLIPQGQFVCEYTGELLTTQEARRRQQAYDGGRFSSSALLVVREHLPSGKACLRVNIDATKIGNVAKFINHSCDGGNLWTVLVRSPGAFLPRLCFFASRDINKDEELCFSYGQSRARSNGRQCCCGSPVCSGTLPSEVT</sequence>
<evidence type="ECO:0000259" key="9">
    <source>
        <dbReference type="PROSITE" id="PS50280"/>
    </source>
</evidence>
<keyword evidence="3" id="KW-0489">Methyltransferase</keyword>
<dbReference type="PROSITE" id="PS50868">
    <property type="entry name" value="POST_SET"/>
    <property type="match status" value="1"/>
</dbReference>
<dbReference type="GO" id="GO:0046872">
    <property type="term" value="F:metal ion binding"/>
    <property type="evidence" value="ECO:0007669"/>
    <property type="project" value="UniProtKB-KW"/>
</dbReference>
<feature type="domain" description="SET" evidence="9">
    <location>
        <begin position="179"/>
        <end position="308"/>
    </location>
</feature>
<evidence type="ECO:0000256" key="6">
    <source>
        <dbReference type="ARBA" id="ARBA00022723"/>
    </source>
</evidence>
<dbReference type="GO" id="GO:0032259">
    <property type="term" value="P:methylation"/>
    <property type="evidence" value="ECO:0007669"/>
    <property type="project" value="UniProtKB-KW"/>
</dbReference>
<evidence type="ECO:0000313" key="11">
    <source>
        <dbReference type="EMBL" id="CAI0384867.1"/>
    </source>
</evidence>
<dbReference type="InterPro" id="IPR046341">
    <property type="entry name" value="SET_dom_sf"/>
</dbReference>
<dbReference type="PROSITE" id="PS50280">
    <property type="entry name" value="SET"/>
    <property type="match status" value="1"/>
</dbReference>
<comment type="subcellular location">
    <subcellularLocation>
        <location evidence="1">Chromosome</location>
    </subcellularLocation>
</comment>
<proteinExistence type="predicted"/>
<evidence type="ECO:0000256" key="2">
    <source>
        <dbReference type="ARBA" id="ARBA00022454"/>
    </source>
</evidence>
<accession>A0AAV0HI24</accession>
<gene>
    <name evidence="11" type="ORF">LITE_LOCUS4560</name>
</gene>
<dbReference type="PANTHER" id="PTHR46223">
    <property type="entry name" value="HISTONE-LYSINE N-METHYLTRANSFERASE SUV39H"/>
    <property type="match status" value="1"/>
</dbReference>
<reference evidence="11" key="1">
    <citation type="submission" date="2022-08" db="EMBL/GenBank/DDBJ databases">
        <authorList>
            <person name="Gutierrez-Valencia J."/>
        </authorList>
    </citation>
    <scope>NUCLEOTIDE SEQUENCE</scope>
</reference>
<evidence type="ECO:0000256" key="4">
    <source>
        <dbReference type="ARBA" id="ARBA00022679"/>
    </source>
</evidence>
<feature type="region of interest" description="Disordered" evidence="8">
    <location>
        <begin position="101"/>
        <end position="121"/>
    </location>
</feature>
<dbReference type="PANTHER" id="PTHR46223:SF3">
    <property type="entry name" value="HISTONE-LYSINE N-METHYLTRANSFERASE SET-23"/>
    <property type="match status" value="1"/>
</dbReference>
<dbReference type="SUPFAM" id="SSF82199">
    <property type="entry name" value="SET domain"/>
    <property type="match status" value="1"/>
</dbReference>
<evidence type="ECO:0000256" key="5">
    <source>
        <dbReference type="ARBA" id="ARBA00022691"/>
    </source>
</evidence>
<name>A0AAV0HI24_9ROSI</name>
<evidence type="ECO:0000259" key="10">
    <source>
        <dbReference type="PROSITE" id="PS50868"/>
    </source>
</evidence>